<accession>A0A4R2RX89</accession>
<protein>
    <recommendedName>
        <fullName evidence="4">Bifunctional ligase/repressor BirA</fullName>
    </recommendedName>
    <alternativeName>
        <fullName evidence="4">Biotin--[acetyl-CoA-carboxylase] ligase</fullName>
        <ecNumber evidence="4">6.3.4.15</ecNumber>
    </alternativeName>
    <alternativeName>
        <fullName evidence="4">Biotin--protein ligase</fullName>
    </alternativeName>
    <alternativeName>
        <fullName evidence="4">Biotin-[acetyl-CoA carboxylase] synthetase</fullName>
    </alternativeName>
</protein>
<keyword evidence="4" id="KW-0678">Repressor</keyword>
<keyword evidence="2 4" id="KW-0238">DNA-binding</keyword>
<feature type="binding site" evidence="4">
    <location>
        <position position="189"/>
    </location>
    <ligand>
        <name>biotin</name>
        <dbReference type="ChEBI" id="CHEBI:57586"/>
    </ligand>
</feature>
<dbReference type="InterPro" id="IPR045864">
    <property type="entry name" value="aa-tRNA-synth_II/BPL/LPL"/>
</dbReference>
<name>A0A4R2RX89_9BACL</name>
<dbReference type="AlphaFoldDB" id="A0A4R2RX89"/>
<dbReference type="InterPro" id="IPR011991">
    <property type="entry name" value="ArsR-like_HTH"/>
</dbReference>
<keyword evidence="7" id="KW-1185">Reference proteome</keyword>
<dbReference type="PANTHER" id="PTHR12835:SF5">
    <property type="entry name" value="BIOTIN--PROTEIN LIGASE"/>
    <property type="match status" value="1"/>
</dbReference>
<dbReference type="InterPro" id="IPR003142">
    <property type="entry name" value="BPL_C"/>
</dbReference>
<feature type="binding site" evidence="4">
    <location>
        <position position="118"/>
    </location>
    <ligand>
        <name>biotin</name>
        <dbReference type="ChEBI" id="CHEBI:57586"/>
    </ligand>
</feature>
<evidence type="ECO:0000313" key="6">
    <source>
        <dbReference type="EMBL" id="TCP69102.1"/>
    </source>
</evidence>
<dbReference type="GO" id="GO:0006355">
    <property type="term" value="P:regulation of DNA-templated transcription"/>
    <property type="evidence" value="ECO:0007669"/>
    <property type="project" value="UniProtKB-UniRule"/>
</dbReference>
<dbReference type="InterPro" id="IPR004408">
    <property type="entry name" value="Biotin_CoA_COase_ligase"/>
</dbReference>
<comment type="caution">
    <text evidence="4">Lacks conserved residue(s) required for the propagation of feature annotation.</text>
</comment>
<dbReference type="PANTHER" id="PTHR12835">
    <property type="entry name" value="BIOTIN PROTEIN LIGASE"/>
    <property type="match status" value="1"/>
</dbReference>
<dbReference type="InterPro" id="IPR004143">
    <property type="entry name" value="BPL_LPL_catalytic"/>
</dbReference>
<dbReference type="Pfam" id="PF03099">
    <property type="entry name" value="BPL_LplA_LipB"/>
    <property type="match status" value="1"/>
</dbReference>
<keyword evidence="4" id="KW-0547">Nucleotide-binding</keyword>
<dbReference type="RefSeq" id="WP_131848547.1">
    <property type="nucleotide sequence ID" value="NZ_SLXV01000013.1"/>
</dbReference>
<dbReference type="GO" id="GO:0005737">
    <property type="term" value="C:cytoplasm"/>
    <property type="evidence" value="ECO:0007669"/>
    <property type="project" value="TreeGrafter"/>
</dbReference>
<evidence type="ECO:0000313" key="7">
    <source>
        <dbReference type="Proteomes" id="UP000294746"/>
    </source>
</evidence>
<dbReference type="Gene3D" id="1.10.10.10">
    <property type="entry name" value="Winged helix-like DNA-binding domain superfamily/Winged helix DNA-binding domain"/>
    <property type="match status" value="1"/>
</dbReference>
<dbReference type="SUPFAM" id="SSF55681">
    <property type="entry name" value="Class II aaRS and biotin synthetases"/>
    <property type="match status" value="1"/>
</dbReference>
<dbReference type="InterPro" id="IPR030855">
    <property type="entry name" value="Bifunct_BirA"/>
</dbReference>
<dbReference type="GO" id="GO:0009249">
    <property type="term" value="P:protein lipoylation"/>
    <property type="evidence" value="ECO:0007669"/>
    <property type="project" value="UniProtKB-ARBA"/>
</dbReference>
<keyword evidence="4" id="KW-0804">Transcription</keyword>
<keyword evidence="1 4" id="KW-0436">Ligase</keyword>
<keyword evidence="4" id="KW-0067">ATP-binding</keyword>
<sequence length="327" mass="36833">MPQSIRDEILAVLLDRQPNYLSGEELSHKVGVSRAAIWKHMEELRAGGYEIEAKPRSGYRLVYRPDRVAPEEIYSHLQTKRFGREIQYQNHTPSTQIIAHQWAKEDAPEGAVVIADEQGDGKGRLGRVWHSPPRTGIWMSLILRPPIALQSASHLTILTSVGIKRGIERVTGLDIQIKWPNDLLIVGKKVCGVLTEIRGEQDCIHYAIIGIGMNVNTKKQDFPKEILDIATSLTIELGGDIHRATLIAAVLEELEECYERYLQEGFQTIQQEWESSAYKMNQMITVRTPQGNHTGILKGLYDTGALKLQVDQGTIAIYSAEIDIEKY</sequence>
<dbReference type="GO" id="GO:0005524">
    <property type="term" value="F:ATP binding"/>
    <property type="evidence" value="ECO:0007669"/>
    <property type="project" value="UniProtKB-UniRule"/>
</dbReference>
<evidence type="ECO:0000256" key="3">
    <source>
        <dbReference type="ARBA" id="ARBA00023267"/>
    </source>
</evidence>
<feature type="DNA-binding region" description="H-T-H motif" evidence="4">
    <location>
        <begin position="23"/>
        <end position="42"/>
    </location>
</feature>
<evidence type="ECO:0000256" key="2">
    <source>
        <dbReference type="ARBA" id="ARBA00023125"/>
    </source>
</evidence>
<dbReference type="HAMAP" id="MF_00978">
    <property type="entry name" value="Bifunct_BirA"/>
    <property type="match status" value="1"/>
</dbReference>
<comment type="function">
    <text evidence="4">Acts both as a biotin--[acetyl-CoA-carboxylase] ligase and a repressor.</text>
</comment>
<feature type="domain" description="BPL/LPL catalytic" evidence="5">
    <location>
        <begin position="71"/>
        <end position="262"/>
    </location>
</feature>
<evidence type="ECO:0000259" key="5">
    <source>
        <dbReference type="PROSITE" id="PS51733"/>
    </source>
</evidence>
<dbReference type="InterPro" id="IPR036388">
    <property type="entry name" value="WH-like_DNA-bd_sf"/>
</dbReference>
<dbReference type="SUPFAM" id="SSF46785">
    <property type="entry name" value="Winged helix' DNA-binding domain"/>
    <property type="match status" value="1"/>
</dbReference>
<dbReference type="NCBIfam" id="TIGR00121">
    <property type="entry name" value="birA_ligase"/>
    <property type="match status" value="1"/>
</dbReference>
<dbReference type="Pfam" id="PF02237">
    <property type="entry name" value="BPL_C"/>
    <property type="match status" value="1"/>
</dbReference>
<gene>
    <name evidence="4" type="primary">birA</name>
    <name evidence="6" type="ORF">EDD57_11324</name>
</gene>
<dbReference type="OrthoDB" id="9807064at2"/>
<comment type="catalytic activity">
    <reaction evidence="4">
        <text>biotin + L-lysyl-[protein] + ATP = N(6)-biotinyl-L-lysyl-[protein] + AMP + diphosphate + H(+)</text>
        <dbReference type="Rhea" id="RHEA:11756"/>
        <dbReference type="Rhea" id="RHEA-COMP:9752"/>
        <dbReference type="Rhea" id="RHEA-COMP:10505"/>
        <dbReference type="ChEBI" id="CHEBI:15378"/>
        <dbReference type="ChEBI" id="CHEBI:29969"/>
        <dbReference type="ChEBI" id="CHEBI:30616"/>
        <dbReference type="ChEBI" id="CHEBI:33019"/>
        <dbReference type="ChEBI" id="CHEBI:57586"/>
        <dbReference type="ChEBI" id="CHEBI:83144"/>
        <dbReference type="ChEBI" id="CHEBI:456215"/>
        <dbReference type="EC" id="6.3.4.15"/>
    </reaction>
</comment>
<keyword evidence="3 4" id="KW-0092">Biotin</keyword>
<dbReference type="InterPro" id="IPR013196">
    <property type="entry name" value="HTH_11"/>
</dbReference>
<dbReference type="EMBL" id="SLXV01000013">
    <property type="protein sequence ID" value="TCP69102.1"/>
    <property type="molecule type" value="Genomic_DNA"/>
</dbReference>
<dbReference type="CDD" id="cd16442">
    <property type="entry name" value="BPL"/>
    <property type="match status" value="1"/>
</dbReference>
<dbReference type="Gene3D" id="3.30.930.10">
    <property type="entry name" value="Bira Bifunctional Protein, Domain 2"/>
    <property type="match status" value="1"/>
</dbReference>
<dbReference type="CDD" id="cd00090">
    <property type="entry name" value="HTH_ARSR"/>
    <property type="match status" value="1"/>
</dbReference>
<dbReference type="Proteomes" id="UP000294746">
    <property type="component" value="Unassembled WGS sequence"/>
</dbReference>
<dbReference type="GO" id="GO:0016740">
    <property type="term" value="F:transferase activity"/>
    <property type="evidence" value="ECO:0007669"/>
    <property type="project" value="UniProtKB-ARBA"/>
</dbReference>
<dbReference type="InterPro" id="IPR036390">
    <property type="entry name" value="WH_DNA-bd_sf"/>
</dbReference>
<dbReference type="Gene3D" id="2.30.30.100">
    <property type="match status" value="1"/>
</dbReference>
<comment type="similarity">
    <text evidence="4">Belongs to the biotin--protein ligase family.</text>
</comment>
<dbReference type="GO" id="GO:0003677">
    <property type="term" value="F:DNA binding"/>
    <property type="evidence" value="ECO:0007669"/>
    <property type="project" value="UniProtKB-UniRule"/>
</dbReference>
<evidence type="ECO:0000256" key="4">
    <source>
        <dbReference type="HAMAP-Rule" id="MF_00978"/>
    </source>
</evidence>
<keyword evidence="4" id="KW-0805">Transcription regulation</keyword>
<dbReference type="PROSITE" id="PS51733">
    <property type="entry name" value="BPL_LPL_CATALYTIC"/>
    <property type="match status" value="1"/>
</dbReference>
<evidence type="ECO:0000256" key="1">
    <source>
        <dbReference type="ARBA" id="ARBA00022598"/>
    </source>
</evidence>
<organism evidence="6 7">
    <name type="scientific">Baia soyae</name>
    <dbReference type="NCBI Taxonomy" id="1544746"/>
    <lineage>
        <taxon>Bacteria</taxon>
        <taxon>Bacillati</taxon>
        <taxon>Bacillota</taxon>
        <taxon>Bacilli</taxon>
        <taxon>Bacillales</taxon>
        <taxon>Thermoactinomycetaceae</taxon>
        <taxon>Baia</taxon>
    </lineage>
</organism>
<dbReference type="EC" id="6.3.4.15" evidence="4"/>
<proteinExistence type="inferred from homology"/>
<dbReference type="Pfam" id="PF08279">
    <property type="entry name" value="HTH_11"/>
    <property type="match status" value="1"/>
</dbReference>
<reference evidence="6 7" key="1">
    <citation type="submission" date="2019-03" db="EMBL/GenBank/DDBJ databases">
        <title>Genomic Encyclopedia of Type Strains, Phase IV (KMG-IV): sequencing the most valuable type-strain genomes for metagenomic binning, comparative biology and taxonomic classification.</title>
        <authorList>
            <person name="Goeker M."/>
        </authorList>
    </citation>
    <scope>NUCLEOTIDE SEQUENCE [LARGE SCALE GENOMIC DNA]</scope>
    <source>
        <strain evidence="6 7">DSM 46831</strain>
    </source>
</reference>
<comment type="caution">
    <text evidence="6">The sequence shown here is derived from an EMBL/GenBank/DDBJ whole genome shotgun (WGS) entry which is preliminary data.</text>
</comment>
<dbReference type="GO" id="GO:0004077">
    <property type="term" value="F:biotin--[biotin carboxyl-carrier protein] ligase activity"/>
    <property type="evidence" value="ECO:0007669"/>
    <property type="project" value="UniProtKB-UniRule"/>
</dbReference>